<keyword evidence="2" id="KW-0285">Flavoprotein</keyword>
<organism evidence="10 11">
    <name type="scientific">Nocardiopsis terrae</name>
    <dbReference type="NCBI Taxonomy" id="372655"/>
    <lineage>
        <taxon>Bacteria</taxon>
        <taxon>Bacillati</taxon>
        <taxon>Actinomycetota</taxon>
        <taxon>Actinomycetes</taxon>
        <taxon>Streptosporangiales</taxon>
        <taxon>Nocardiopsidaceae</taxon>
        <taxon>Nocardiopsis</taxon>
    </lineage>
</organism>
<keyword evidence="5" id="KW-0560">Oxidoreductase</keyword>
<dbReference type="InterPro" id="IPR017927">
    <property type="entry name" value="FAD-bd_FR_type"/>
</dbReference>
<dbReference type="SUPFAM" id="SSF63380">
    <property type="entry name" value="Riboflavin synthase domain-like"/>
    <property type="match status" value="1"/>
</dbReference>
<evidence type="ECO:0000313" key="11">
    <source>
        <dbReference type="Proteomes" id="UP000598217"/>
    </source>
</evidence>
<dbReference type="PROSITE" id="PS00197">
    <property type="entry name" value="2FE2S_FER_1"/>
    <property type="match status" value="1"/>
</dbReference>
<dbReference type="PANTHER" id="PTHR47354">
    <property type="entry name" value="NADH OXIDOREDUCTASE HCR"/>
    <property type="match status" value="1"/>
</dbReference>
<comment type="cofactor">
    <cofactor evidence="1">
        <name>FAD</name>
        <dbReference type="ChEBI" id="CHEBI:57692"/>
    </cofactor>
</comment>
<sequence length="329" mass="34855">MVMKSSAAPAANSGTAAALSLRVARRAEVADGVVSLTLTRPDGGRLPDWTPGAHVDLVLPGGFTRQYSLCGDRWDAHSYRVAVLREPGGRGGSAFVHEHVREGDLLGLGGPRNNFALAPAREYHFVAGGIGITPLIPMITQAELLGVPWRLLYGGRTRSSMAFAGELARAHGDRVRLLPEDECGRPDLADWLPGPAPGAKVYACGPGGLLDAVRGACDRWPPGQVRTERFVAAAAADSTGGREFEVELRRSGTRLTVGRDQTLLQALAGAGTQVLSSCRQGLCGTCETTVLDGVPDHRDSILDETDRAAGDCMFVCVSRSHSERLVLDL</sequence>
<evidence type="ECO:0000313" key="10">
    <source>
        <dbReference type="EMBL" id="MBE1458634.1"/>
    </source>
</evidence>
<name>A0ABR9HHY3_9ACTN</name>
<dbReference type="SUPFAM" id="SSF52343">
    <property type="entry name" value="Ferredoxin reductase-like, C-terminal NADP-linked domain"/>
    <property type="match status" value="1"/>
</dbReference>
<evidence type="ECO:0000256" key="1">
    <source>
        <dbReference type="ARBA" id="ARBA00001974"/>
    </source>
</evidence>
<dbReference type="Proteomes" id="UP000598217">
    <property type="component" value="Unassembled WGS sequence"/>
</dbReference>
<gene>
    <name evidence="10" type="ORF">H4W79_002848</name>
</gene>
<dbReference type="InterPro" id="IPR050415">
    <property type="entry name" value="MRET"/>
</dbReference>
<evidence type="ECO:0000259" key="9">
    <source>
        <dbReference type="PROSITE" id="PS51384"/>
    </source>
</evidence>
<dbReference type="PRINTS" id="PR00409">
    <property type="entry name" value="PHDIOXRDTASE"/>
</dbReference>
<dbReference type="PROSITE" id="PS51384">
    <property type="entry name" value="FAD_FR"/>
    <property type="match status" value="1"/>
</dbReference>
<evidence type="ECO:0000256" key="2">
    <source>
        <dbReference type="ARBA" id="ARBA00022630"/>
    </source>
</evidence>
<feature type="domain" description="FAD-binding FR-type" evidence="9">
    <location>
        <begin position="16"/>
        <end position="118"/>
    </location>
</feature>
<dbReference type="InterPro" id="IPR001041">
    <property type="entry name" value="2Fe-2S_ferredoxin-type"/>
</dbReference>
<dbReference type="Pfam" id="PF00111">
    <property type="entry name" value="Fer2"/>
    <property type="match status" value="1"/>
</dbReference>
<dbReference type="InterPro" id="IPR036010">
    <property type="entry name" value="2Fe-2S_ferredoxin-like_sf"/>
</dbReference>
<evidence type="ECO:0000256" key="4">
    <source>
        <dbReference type="ARBA" id="ARBA00022723"/>
    </source>
</evidence>
<dbReference type="InterPro" id="IPR017938">
    <property type="entry name" value="Riboflavin_synthase-like_b-brl"/>
</dbReference>
<dbReference type="RefSeq" id="WP_225942447.1">
    <property type="nucleotide sequence ID" value="NZ_BMXJ01000003.1"/>
</dbReference>
<evidence type="ECO:0000256" key="3">
    <source>
        <dbReference type="ARBA" id="ARBA00022714"/>
    </source>
</evidence>
<evidence type="ECO:0000256" key="7">
    <source>
        <dbReference type="ARBA" id="ARBA00023014"/>
    </source>
</evidence>
<keyword evidence="4" id="KW-0479">Metal-binding</keyword>
<dbReference type="EMBL" id="JADBDY010000001">
    <property type="protein sequence ID" value="MBE1458634.1"/>
    <property type="molecule type" value="Genomic_DNA"/>
</dbReference>
<keyword evidence="11" id="KW-1185">Reference proteome</keyword>
<evidence type="ECO:0000256" key="6">
    <source>
        <dbReference type="ARBA" id="ARBA00023004"/>
    </source>
</evidence>
<dbReference type="PANTHER" id="PTHR47354:SF1">
    <property type="entry name" value="CARNITINE MONOOXYGENASE REDUCTASE SUBUNIT"/>
    <property type="match status" value="1"/>
</dbReference>
<dbReference type="InterPro" id="IPR006058">
    <property type="entry name" value="2Fe2S_fd_BS"/>
</dbReference>
<dbReference type="Gene3D" id="2.40.30.10">
    <property type="entry name" value="Translation factors"/>
    <property type="match status" value="1"/>
</dbReference>
<evidence type="ECO:0000259" key="8">
    <source>
        <dbReference type="PROSITE" id="PS51085"/>
    </source>
</evidence>
<keyword evidence="7" id="KW-0411">Iron-sulfur</keyword>
<proteinExistence type="predicted"/>
<dbReference type="Gene3D" id="3.40.50.80">
    <property type="entry name" value="Nucleotide-binding domain of ferredoxin-NADP reductase (FNR) module"/>
    <property type="match status" value="1"/>
</dbReference>
<accession>A0ABR9HHY3</accession>
<comment type="caution">
    <text evidence="10">The sequence shown here is derived from an EMBL/GenBank/DDBJ whole genome shotgun (WGS) entry which is preliminary data.</text>
</comment>
<dbReference type="SUPFAM" id="SSF54292">
    <property type="entry name" value="2Fe-2S ferredoxin-like"/>
    <property type="match status" value="1"/>
</dbReference>
<dbReference type="CDD" id="cd06185">
    <property type="entry name" value="PDR_like"/>
    <property type="match status" value="1"/>
</dbReference>
<dbReference type="CDD" id="cd00207">
    <property type="entry name" value="fer2"/>
    <property type="match status" value="1"/>
</dbReference>
<feature type="domain" description="2Fe-2S ferredoxin-type" evidence="8">
    <location>
        <begin position="244"/>
        <end position="329"/>
    </location>
</feature>
<dbReference type="InterPro" id="IPR012675">
    <property type="entry name" value="Beta-grasp_dom_sf"/>
</dbReference>
<dbReference type="Gene3D" id="3.10.20.30">
    <property type="match status" value="1"/>
</dbReference>
<protein>
    <submittedName>
        <fullName evidence="10">Ferredoxin-NADP reductase</fullName>
    </submittedName>
</protein>
<reference evidence="10 11" key="1">
    <citation type="submission" date="2020-10" db="EMBL/GenBank/DDBJ databases">
        <title>Sequencing the genomes of 1000 actinobacteria strains.</title>
        <authorList>
            <person name="Klenk H.-P."/>
        </authorList>
    </citation>
    <scope>NUCLEOTIDE SEQUENCE [LARGE SCALE GENOMIC DNA]</scope>
    <source>
        <strain evidence="10 11">DSM 45157</strain>
    </source>
</reference>
<keyword evidence="6" id="KW-0408">Iron</keyword>
<keyword evidence="3" id="KW-0001">2Fe-2S</keyword>
<evidence type="ECO:0000256" key="5">
    <source>
        <dbReference type="ARBA" id="ARBA00023002"/>
    </source>
</evidence>
<dbReference type="InterPro" id="IPR039261">
    <property type="entry name" value="FNR_nucleotide-bd"/>
</dbReference>
<dbReference type="PROSITE" id="PS51085">
    <property type="entry name" value="2FE2S_FER_2"/>
    <property type="match status" value="1"/>
</dbReference>